<feature type="transmembrane region" description="Helical" evidence="1">
    <location>
        <begin position="206"/>
        <end position="228"/>
    </location>
</feature>
<keyword evidence="4" id="KW-1185">Reference proteome</keyword>
<protein>
    <recommendedName>
        <fullName evidence="2">DUF6534 domain-containing protein</fullName>
    </recommendedName>
</protein>
<dbReference type="EMBL" id="AWSO01000121">
    <property type="protein sequence ID" value="ESK94801.1"/>
    <property type="molecule type" value="Genomic_DNA"/>
</dbReference>
<dbReference type="OrthoDB" id="3223377at2759"/>
<gene>
    <name evidence="3" type="ORF">Moror_14194</name>
</gene>
<feature type="transmembrane region" description="Helical" evidence="1">
    <location>
        <begin position="94"/>
        <end position="115"/>
    </location>
</feature>
<sequence>MSVNTWDRAFKKSCRGIKSFWIDQTLRIQLFILKSLSAKMSDSLTGVQSAMNVAAISGPLLIGYLLHWGLFGALCMQIYLYYIAFPNDRAMAKALAYGVYILEVIETGLITQSAYAAYGSGFGNPGALLDLQLTWLAIPIMGAIVAFVGQMFFAWRIHVLSKSLYIPFVVLAFSVTSSTAGIVTGIYALEAGKLNRMNSQKETISASLWCGSSALCDLVIAASMTFYLSKIKNGFKRTEAMIRKLIRVTVETGTMTAAIASLCLILFLSFPNTTYYSSISLIIPKTYANTIFVILNSRMQIKNGRDPDFSTAMSAEAMTVPTFLFRDSGPPLPGSTVLDDHPRQSVRTRNLSISTLSSPVAPVSAFEVLDRLLLMSTQIK</sequence>
<name>V2XPL6_MONRO</name>
<dbReference type="PANTHER" id="PTHR40465">
    <property type="entry name" value="CHROMOSOME 1, WHOLE GENOME SHOTGUN SEQUENCE"/>
    <property type="match status" value="1"/>
</dbReference>
<keyword evidence="1" id="KW-1133">Transmembrane helix</keyword>
<dbReference type="PANTHER" id="PTHR40465:SF1">
    <property type="entry name" value="DUF6534 DOMAIN-CONTAINING PROTEIN"/>
    <property type="match status" value="1"/>
</dbReference>
<comment type="caution">
    <text evidence="3">The sequence shown here is derived from an EMBL/GenBank/DDBJ whole genome shotgun (WGS) entry which is preliminary data.</text>
</comment>
<dbReference type="Proteomes" id="UP000017559">
    <property type="component" value="Unassembled WGS sequence"/>
</dbReference>
<evidence type="ECO:0000313" key="3">
    <source>
        <dbReference type="EMBL" id="ESK94801.1"/>
    </source>
</evidence>
<evidence type="ECO:0000313" key="4">
    <source>
        <dbReference type="Proteomes" id="UP000017559"/>
    </source>
</evidence>
<organism evidence="3 4">
    <name type="scientific">Moniliophthora roreri (strain MCA 2997)</name>
    <name type="common">Cocoa frosty pod rot fungus</name>
    <name type="synonym">Crinipellis roreri</name>
    <dbReference type="NCBI Taxonomy" id="1381753"/>
    <lineage>
        <taxon>Eukaryota</taxon>
        <taxon>Fungi</taxon>
        <taxon>Dikarya</taxon>
        <taxon>Basidiomycota</taxon>
        <taxon>Agaricomycotina</taxon>
        <taxon>Agaricomycetes</taxon>
        <taxon>Agaricomycetidae</taxon>
        <taxon>Agaricales</taxon>
        <taxon>Marasmiineae</taxon>
        <taxon>Marasmiaceae</taxon>
        <taxon>Moniliophthora</taxon>
    </lineage>
</organism>
<reference evidence="3 4" key="1">
    <citation type="journal article" date="2014" name="BMC Genomics">
        <title>Genome and secretome analysis of the hemibiotrophic fungal pathogen, Moniliophthora roreri, which causes frosty pod rot disease of cacao: mechanisms of the biotrophic and necrotrophic phases.</title>
        <authorList>
            <person name="Meinhardt L.W."/>
            <person name="Costa G.G.L."/>
            <person name="Thomazella D.P.T."/>
            <person name="Teixeira P.J.P.L."/>
            <person name="Carazzolle M.F."/>
            <person name="Schuster S.C."/>
            <person name="Carlson J.E."/>
            <person name="Guiltinan M.J."/>
            <person name="Mieczkowski P."/>
            <person name="Farmer A."/>
            <person name="Ramaraj T."/>
            <person name="Crozier J."/>
            <person name="Davis R.E."/>
            <person name="Shao J."/>
            <person name="Melnick R.L."/>
            <person name="Pereira G.A.G."/>
            <person name="Bailey B.A."/>
        </authorList>
    </citation>
    <scope>NUCLEOTIDE SEQUENCE [LARGE SCALE GENOMIC DNA]</scope>
    <source>
        <strain evidence="3 4">MCA 2997</strain>
    </source>
</reference>
<feature type="transmembrane region" description="Helical" evidence="1">
    <location>
        <begin position="135"/>
        <end position="157"/>
    </location>
</feature>
<feature type="transmembrane region" description="Helical" evidence="1">
    <location>
        <begin position="164"/>
        <end position="186"/>
    </location>
</feature>
<dbReference type="Pfam" id="PF20152">
    <property type="entry name" value="DUF6534"/>
    <property type="match status" value="1"/>
</dbReference>
<accession>V2XPL6</accession>
<dbReference type="HOGENOM" id="CLU_046025_2_1_1"/>
<keyword evidence="1" id="KW-0472">Membrane</keyword>
<proteinExistence type="predicted"/>
<feature type="transmembrane region" description="Helical" evidence="1">
    <location>
        <begin position="61"/>
        <end position="82"/>
    </location>
</feature>
<evidence type="ECO:0000259" key="2">
    <source>
        <dbReference type="Pfam" id="PF20152"/>
    </source>
</evidence>
<evidence type="ECO:0000256" key="1">
    <source>
        <dbReference type="SAM" id="Phobius"/>
    </source>
</evidence>
<feature type="transmembrane region" description="Helical" evidence="1">
    <location>
        <begin position="275"/>
        <end position="295"/>
    </location>
</feature>
<feature type="domain" description="DUF6534" evidence="2">
    <location>
        <begin position="213"/>
        <end position="299"/>
    </location>
</feature>
<dbReference type="InterPro" id="IPR045339">
    <property type="entry name" value="DUF6534"/>
</dbReference>
<dbReference type="KEGG" id="mrr:Moror_14194"/>
<dbReference type="AlphaFoldDB" id="V2XPL6"/>
<feature type="transmembrane region" description="Helical" evidence="1">
    <location>
        <begin position="248"/>
        <end position="269"/>
    </location>
</feature>
<keyword evidence="1" id="KW-0812">Transmembrane</keyword>